<reference evidence="2" key="1">
    <citation type="submission" date="2024-02" db="EMBL/GenBank/DDBJ databases">
        <authorList>
            <consortium name="ELIXIR-Norway"/>
            <consortium name="Elixir Norway"/>
        </authorList>
    </citation>
    <scope>NUCLEOTIDE SEQUENCE</scope>
</reference>
<keyword evidence="3" id="KW-1185">Reference proteome</keyword>
<name>A0ABP0V386_9BRYO</name>
<dbReference type="EMBL" id="OZ019900">
    <property type="protein sequence ID" value="CAK9233854.1"/>
    <property type="molecule type" value="Genomic_DNA"/>
</dbReference>
<protein>
    <submittedName>
        <fullName evidence="2">Uncharacterized protein</fullName>
    </submittedName>
</protein>
<keyword evidence="1" id="KW-0472">Membrane</keyword>
<proteinExistence type="predicted"/>
<keyword evidence="1" id="KW-0812">Transmembrane</keyword>
<dbReference type="Proteomes" id="UP001497512">
    <property type="component" value="Chromosome 8"/>
</dbReference>
<evidence type="ECO:0000256" key="1">
    <source>
        <dbReference type="SAM" id="Phobius"/>
    </source>
</evidence>
<sequence length="90" mass="9720">MLLLKLFSRKPAVVVGSRRMKRNIDINSPCRHLLVVVLTCAAAAAAAAGRPSLDFHGSQALRPRAFIFLLFSVGAAAAQEDFILAKFGHM</sequence>
<organism evidence="2 3">
    <name type="scientific">Sphagnum troendelagicum</name>
    <dbReference type="NCBI Taxonomy" id="128251"/>
    <lineage>
        <taxon>Eukaryota</taxon>
        <taxon>Viridiplantae</taxon>
        <taxon>Streptophyta</taxon>
        <taxon>Embryophyta</taxon>
        <taxon>Bryophyta</taxon>
        <taxon>Sphagnophytina</taxon>
        <taxon>Sphagnopsida</taxon>
        <taxon>Sphagnales</taxon>
        <taxon>Sphagnaceae</taxon>
        <taxon>Sphagnum</taxon>
    </lineage>
</organism>
<keyword evidence="1" id="KW-1133">Transmembrane helix</keyword>
<evidence type="ECO:0000313" key="2">
    <source>
        <dbReference type="EMBL" id="CAK9233854.1"/>
    </source>
</evidence>
<evidence type="ECO:0000313" key="3">
    <source>
        <dbReference type="Proteomes" id="UP001497512"/>
    </source>
</evidence>
<gene>
    <name evidence="2" type="ORF">CSSPTR1EN2_LOCUS21767</name>
</gene>
<feature type="transmembrane region" description="Helical" evidence="1">
    <location>
        <begin position="65"/>
        <end position="84"/>
    </location>
</feature>
<accession>A0ABP0V386</accession>